<name>A0A0R1JUR4_9LACO</name>
<keyword evidence="3" id="KW-1185">Reference proteome</keyword>
<feature type="compositionally biased region" description="Basic and acidic residues" evidence="1">
    <location>
        <begin position="132"/>
        <end position="143"/>
    </location>
</feature>
<organism evidence="2 3">
    <name type="scientific">Levilactobacillus namurensis DSM 19117</name>
    <dbReference type="NCBI Taxonomy" id="1423773"/>
    <lineage>
        <taxon>Bacteria</taxon>
        <taxon>Bacillati</taxon>
        <taxon>Bacillota</taxon>
        <taxon>Bacilli</taxon>
        <taxon>Lactobacillales</taxon>
        <taxon>Lactobacillaceae</taxon>
        <taxon>Levilactobacillus</taxon>
    </lineage>
</organism>
<proteinExistence type="predicted"/>
<evidence type="ECO:0000313" key="2">
    <source>
        <dbReference type="EMBL" id="KRK72995.1"/>
    </source>
</evidence>
<evidence type="ECO:0000256" key="1">
    <source>
        <dbReference type="SAM" id="MobiDB-lite"/>
    </source>
</evidence>
<evidence type="ECO:0000313" key="3">
    <source>
        <dbReference type="Proteomes" id="UP000051162"/>
    </source>
</evidence>
<gene>
    <name evidence="2" type="ORF">FD30_GL000946</name>
</gene>
<feature type="region of interest" description="Disordered" evidence="1">
    <location>
        <begin position="132"/>
        <end position="162"/>
    </location>
</feature>
<dbReference type="EMBL" id="AZDT01000064">
    <property type="protein sequence ID" value="KRK72995.1"/>
    <property type="molecule type" value="Genomic_DNA"/>
</dbReference>
<dbReference type="Proteomes" id="UP000051162">
    <property type="component" value="Unassembled WGS sequence"/>
</dbReference>
<dbReference type="OrthoDB" id="2321256at2"/>
<dbReference type="AlphaFoldDB" id="A0A0R1JUR4"/>
<dbReference type="STRING" id="1423773.FD30_GL000946"/>
<dbReference type="GeneID" id="84782028"/>
<dbReference type="RefSeq" id="WP_056944928.1">
    <property type="nucleotide sequence ID" value="NZ_AZDT01000064.1"/>
</dbReference>
<protein>
    <submittedName>
        <fullName evidence="2">Uncharacterized protein</fullName>
    </submittedName>
</protein>
<reference evidence="2 3" key="1">
    <citation type="journal article" date="2015" name="Genome Announc.">
        <title>Expanding the biotechnology potential of lactobacilli through comparative genomics of 213 strains and associated genera.</title>
        <authorList>
            <person name="Sun Z."/>
            <person name="Harris H.M."/>
            <person name="McCann A."/>
            <person name="Guo C."/>
            <person name="Argimon S."/>
            <person name="Zhang W."/>
            <person name="Yang X."/>
            <person name="Jeffery I.B."/>
            <person name="Cooney J.C."/>
            <person name="Kagawa T.F."/>
            <person name="Liu W."/>
            <person name="Song Y."/>
            <person name="Salvetti E."/>
            <person name="Wrobel A."/>
            <person name="Rasinkangas P."/>
            <person name="Parkhill J."/>
            <person name="Rea M.C."/>
            <person name="O'Sullivan O."/>
            <person name="Ritari J."/>
            <person name="Douillard F.P."/>
            <person name="Paul Ross R."/>
            <person name="Yang R."/>
            <person name="Briner A.E."/>
            <person name="Felis G.E."/>
            <person name="de Vos W.M."/>
            <person name="Barrangou R."/>
            <person name="Klaenhammer T.R."/>
            <person name="Caufield P.W."/>
            <person name="Cui Y."/>
            <person name="Zhang H."/>
            <person name="O'Toole P.W."/>
        </authorList>
    </citation>
    <scope>NUCLEOTIDE SEQUENCE [LARGE SCALE GENOMIC DNA]</scope>
    <source>
        <strain evidence="2 3">DSM 19117</strain>
    </source>
</reference>
<sequence>MKNPIRASLITVDQARAMLKDQRDQRSEPFPSLARSGQYILPDYRLTRKREAFKIRRHTFLKKHFRSYVAFDSDNGQTLWIHNFSSLSEACFWLNTGLKPNDTDSTSSYQEWKTKHLDEIEELKAQLRAQHKDLHKAVAEPAKKKAKPATVAAVQKVKHPKK</sequence>
<accession>A0A0R1JUR4</accession>
<comment type="caution">
    <text evidence="2">The sequence shown here is derived from an EMBL/GenBank/DDBJ whole genome shotgun (WGS) entry which is preliminary data.</text>
</comment>
<dbReference type="PATRIC" id="fig|1423773.3.peg.972"/>